<dbReference type="SUPFAM" id="SSF55729">
    <property type="entry name" value="Acyl-CoA N-acyltransferases (Nat)"/>
    <property type="match status" value="1"/>
</dbReference>
<evidence type="ECO:0000256" key="3">
    <source>
        <dbReference type="ARBA" id="ARBA00038502"/>
    </source>
</evidence>
<dbReference type="Proteomes" id="UP001596101">
    <property type="component" value="Unassembled WGS sequence"/>
</dbReference>
<evidence type="ECO:0000313" key="5">
    <source>
        <dbReference type="EMBL" id="MFC5476854.1"/>
    </source>
</evidence>
<evidence type="ECO:0000256" key="1">
    <source>
        <dbReference type="ARBA" id="ARBA00022679"/>
    </source>
</evidence>
<gene>
    <name evidence="5" type="ORF">ACFPQ5_01535</name>
</gene>
<proteinExistence type="inferred from homology"/>
<dbReference type="InterPro" id="IPR000182">
    <property type="entry name" value="GNAT_dom"/>
</dbReference>
<comment type="similarity">
    <text evidence="3">Belongs to the acetyltransferase family. RimJ subfamily.</text>
</comment>
<dbReference type="Pfam" id="PF13302">
    <property type="entry name" value="Acetyltransf_3"/>
    <property type="match status" value="1"/>
</dbReference>
<dbReference type="GO" id="GO:0016746">
    <property type="term" value="F:acyltransferase activity"/>
    <property type="evidence" value="ECO:0007669"/>
    <property type="project" value="UniProtKB-KW"/>
</dbReference>
<organism evidence="5 6">
    <name type="scientific">Massilia suwonensis</name>
    <dbReference type="NCBI Taxonomy" id="648895"/>
    <lineage>
        <taxon>Bacteria</taxon>
        <taxon>Pseudomonadati</taxon>
        <taxon>Pseudomonadota</taxon>
        <taxon>Betaproteobacteria</taxon>
        <taxon>Burkholderiales</taxon>
        <taxon>Oxalobacteraceae</taxon>
        <taxon>Telluria group</taxon>
        <taxon>Massilia</taxon>
    </lineage>
</organism>
<dbReference type="PANTHER" id="PTHR43792">
    <property type="entry name" value="GNAT FAMILY, PUTATIVE (AFU_ORTHOLOGUE AFUA_3G00765)-RELATED-RELATED"/>
    <property type="match status" value="1"/>
</dbReference>
<keyword evidence="1 5" id="KW-0808">Transferase</keyword>
<reference evidence="6" key="1">
    <citation type="journal article" date="2019" name="Int. J. Syst. Evol. Microbiol.">
        <title>The Global Catalogue of Microorganisms (GCM) 10K type strain sequencing project: providing services to taxonomists for standard genome sequencing and annotation.</title>
        <authorList>
            <consortium name="The Broad Institute Genomics Platform"/>
            <consortium name="The Broad Institute Genome Sequencing Center for Infectious Disease"/>
            <person name="Wu L."/>
            <person name="Ma J."/>
        </authorList>
    </citation>
    <scope>NUCLEOTIDE SEQUENCE [LARGE SCALE GENOMIC DNA]</scope>
    <source>
        <strain evidence="6">CCUG 43111</strain>
    </source>
</reference>
<accession>A0ABW0MFC3</accession>
<evidence type="ECO:0000259" key="4">
    <source>
        <dbReference type="PROSITE" id="PS51186"/>
    </source>
</evidence>
<dbReference type="InterPro" id="IPR051531">
    <property type="entry name" value="N-acetyltransferase"/>
</dbReference>
<keyword evidence="6" id="KW-1185">Reference proteome</keyword>
<feature type="domain" description="N-acetyltransferase" evidence="4">
    <location>
        <begin position="14"/>
        <end position="180"/>
    </location>
</feature>
<dbReference type="InterPro" id="IPR016181">
    <property type="entry name" value="Acyl_CoA_acyltransferase"/>
</dbReference>
<sequence>MTDTLPPVLSTARLRLRPFTYDDVASLFRVFSDEQVVRFWSVGAWTELAQAEKMIEEALLAYREGGLSRYAIALAETDELIGICNLRGFFEQNRRCELGYALGSAHWGRGYAFEALEALLGHAFSALDMNRIEADIDPRNDASARLLERLGFRQEGYMPERWFVHGEYADTAFYGLLRRYWDERSLSRSSAAAAG</sequence>
<evidence type="ECO:0000313" key="6">
    <source>
        <dbReference type="Proteomes" id="UP001596101"/>
    </source>
</evidence>
<comment type="caution">
    <text evidence="5">The sequence shown here is derived from an EMBL/GenBank/DDBJ whole genome shotgun (WGS) entry which is preliminary data.</text>
</comment>
<dbReference type="EC" id="2.3.-.-" evidence="5"/>
<dbReference type="RefSeq" id="WP_379751218.1">
    <property type="nucleotide sequence ID" value="NZ_JBHSMR010000001.1"/>
</dbReference>
<dbReference type="PROSITE" id="PS51186">
    <property type="entry name" value="GNAT"/>
    <property type="match status" value="1"/>
</dbReference>
<protein>
    <submittedName>
        <fullName evidence="5">GNAT family N-acetyltransferase</fullName>
        <ecNumber evidence="5">2.3.-.-</ecNumber>
    </submittedName>
</protein>
<dbReference type="Gene3D" id="3.40.630.30">
    <property type="match status" value="1"/>
</dbReference>
<dbReference type="PANTHER" id="PTHR43792:SF8">
    <property type="entry name" value="[RIBOSOMAL PROTEIN US5]-ALANINE N-ACETYLTRANSFERASE"/>
    <property type="match status" value="1"/>
</dbReference>
<name>A0ABW0MFC3_9BURK</name>
<keyword evidence="2 5" id="KW-0012">Acyltransferase</keyword>
<dbReference type="EMBL" id="JBHSMR010000001">
    <property type="protein sequence ID" value="MFC5476854.1"/>
    <property type="molecule type" value="Genomic_DNA"/>
</dbReference>
<evidence type="ECO:0000256" key="2">
    <source>
        <dbReference type="ARBA" id="ARBA00023315"/>
    </source>
</evidence>